<dbReference type="KEGG" id="vg:34567966"/>
<proteinExistence type="predicted"/>
<feature type="compositionally biased region" description="Basic and acidic residues" evidence="1">
    <location>
        <begin position="1"/>
        <end position="18"/>
    </location>
</feature>
<evidence type="ECO:0000313" key="3">
    <source>
        <dbReference type="Proteomes" id="UP000201566"/>
    </source>
</evidence>
<gene>
    <name evidence="2" type="ORF">pdul_cds_979</name>
</gene>
<dbReference type="Proteomes" id="UP000201566">
    <property type="component" value="Segment"/>
</dbReference>
<protein>
    <submittedName>
        <fullName evidence="2">Uncharacterized protein</fullName>
    </submittedName>
</protein>
<dbReference type="RefSeq" id="YP_009430284.1">
    <property type="nucleotide sequence ID" value="NC_021858.1"/>
</dbReference>
<evidence type="ECO:0000313" key="2">
    <source>
        <dbReference type="EMBL" id="ATE82575.1"/>
    </source>
</evidence>
<reference evidence="2 3" key="1">
    <citation type="journal article" date="2013" name="Science">
        <title>Pandoraviruses: amoeba viruses with genomes up to 2.5 Mb reaching that of parasitic eukaryotes.</title>
        <authorList>
            <person name="Philippe N."/>
            <person name="Legendre M."/>
            <person name="Doutre G."/>
            <person name="Coute Y."/>
            <person name="Poirot O."/>
            <person name="Lescot M."/>
            <person name="Arslan D."/>
            <person name="Seltzer V."/>
            <person name="Bertaux L."/>
            <person name="Bruley C."/>
            <person name="Garin J."/>
            <person name="Claverie J.M."/>
            <person name="Abergel C."/>
        </authorList>
    </citation>
    <scope>NUCLEOTIDE SEQUENCE [LARGE SCALE GENOMIC DNA]</scope>
    <source>
        <strain evidence="2">Melbourne</strain>
    </source>
</reference>
<dbReference type="GeneID" id="34567966"/>
<feature type="region of interest" description="Disordered" evidence="1">
    <location>
        <begin position="1"/>
        <end position="39"/>
    </location>
</feature>
<organism evidence="2 3">
    <name type="scientific">Pandoravirus dulcis</name>
    <dbReference type="NCBI Taxonomy" id="1349409"/>
    <lineage>
        <taxon>Viruses</taxon>
        <taxon>Pandoravirus</taxon>
    </lineage>
</organism>
<dbReference type="EMBL" id="KC977570">
    <property type="protein sequence ID" value="ATE82575.1"/>
    <property type="molecule type" value="Genomic_DNA"/>
</dbReference>
<evidence type="ECO:0000256" key="1">
    <source>
        <dbReference type="SAM" id="MobiDB-lite"/>
    </source>
</evidence>
<accession>A0A291AUE5</accession>
<name>A0A291AUE5_9VIRU</name>
<sequence length="65" mass="7115">MPHCRDHQPIPSHAEHPFDQSPPPPPTETHPTDASGDDFAEWDALCATLPKGIFRTVVDGLEADD</sequence>